<organism evidence="1 2">
    <name type="scientific">Planococcus massiliensis</name>
    <dbReference type="NCBI Taxonomy" id="1499687"/>
    <lineage>
        <taxon>Bacteria</taxon>
        <taxon>Bacillati</taxon>
        <taxon>Bacillota</taxon>
        <taxon>Bacilli</taxon>
        <taxon>Bacillales</taxon>
        <taxon>Caryophanaceae</taxon>
        <taxon>Planococcus</taxon>
    </lineage>
</organism>
<name>A0A098EM05_9BACL</name>
<dbReference type="RefSeq" id="WP_052652090.1">
    <property type="nucleotide sequence ID" value="NZ_CCXS01000001.1"/>
</dbReference>
<dbReference type="EMBL" id="CCXS01000001">
    <property type="protein sequence ID" value="CEG23318.1"/>
    <property type="molecule type" value="Genomic_DNA"/>
</dbReference>
<dbReference type="OrthoDB" id="2428270at2"/>
<accession>A0A098EM05</accession>
<evidence type="ECO:0000313" key="1">
    <source>
        <dbReference type="EMBL" id="CEG23318.1"/>
    </source>
</evidence>
<evidence type="ECO:0000313" key="2">
    <source>
        <dbReference type="Proteomes" id="UP000043699"/>
    </source>
</evidence>
<proteinExistence type="predicted"/>
<gene>
    <name evidence="1" type="ORF">BN1080_02270</name>
</gene>
<dbReference type="Proteomes" id="UP000043699">
    <property type="component" value="Unassembled WGS sequence"/>
</dbReference>
<sequence length="98" mass="11455">MTELQRIAKQEALEMPAFKSHEAAFHYFEEKYGEKIVFEESSDGGKQTCYFYRLIIDEAAYIEGVTEMNSTGNIPFDFLKSYQPIRIWEDGRVEVDVQ</sequence>
<keyword evidence="2" id="KW-1185">Reference proteome</keyword>
<reference evidence="1 2" key="1">
    <citation type="submission" date="2014-09" db="EMBL/GenBank/DDBJ databases">
        <authorList>
            <person name="Urmite Genomes Urmite Genomes"/>
        </authorList>
    </citation>
    <scope>NUCLEOTIDE SEQUENCE [LARGE SCALE GENOMIC DNA]</scope>
    <source>
        <strain evidence="1 2">ES2</strain>
    </source>
</reference>
<protein>
    <submittedName>
        <fullName evidence="1">Uncharacterized protein</fullName>
    </submittedName>
</protein>
<dbReference type="AlphaFoldDB" id="A0A098EM05"/>